<sequence length="415" mass="49051">MRADLLFFQKGDLSNFLEYRKLELKKEVENYDSNYILNVSEEDFCQYLVSKYSLKPPQIYEDKIYVYSKKEVDIDVSGDPTRAIFDRNRPFYVKGVQIIIAVPFEGDGELFQYKPSIFTFNPPHGEVIGEEIHLIYEMVEHNAERLKQEYQHELNEIKKYLEWVKRDVELFNSSLEPFVRQLVSQRKKKLLDDIDLVSSLGIPVKHREDMPETYTIPSIRKKLKFEPPKVSKEPFKPEPVLALEEYENILEMIYNMALVMERSPQTFSKLKEEEIRDHFLMMLNAHYEGQATGETFNYGGKTDILIRIEGKNIFIAECKFWRGEKKFIEAIDQLLGYTSWRDTKTAILLFNKNQDFSSVLNKINPTVKAHPCYKREWNLKSDKLKSETIFSYIFHQPQNVNREIILTIMAFNVPK</sequence>
<comment type="caution">
    <text evidence="1">The sequence shown here is derived from an EMBL/GenBank/DDBJ whole genome shotgun (WGS) entry which is preliminary data.</text>
</comment>
<evidence type="ECO:0000313" key="1">
    <source>
        <dbReference type="EMBL" id="HGK24451.1"/>
    </source>
</evidence>
<protein>
    <submittedName>
        <fullName evidence="1">Uncharacterized protein</fullName>
    </submittedName>
</protein>
<reference evidence="1" key="1">
    <citation type="journal article" date="2020" name="mSystems">
        <title>Genome- and Community-Level Interaction Insights into Carbon Utilization and Element Cycling Functions of Hydrothermarchaeota in Hydrothermal Sediment.</title>
        <authorList>
            <person name="Zhou Z."/>
            <person name="Liu Y."/>
            <person name="Xu W."/>
            <person name="Pan J."/>
            <person name="Luo Z.H."/>
            <person name="Li M."/>
        </authorList>
    </citation>
    <scope>NUCLEOTIDE SEQUENCE [LARGE SCALE GENOMIC DNA]</scope>
    <source>
        <strain evidence="1">SpSt-70</strain>
    </source>
</reference>
<gene>
    <name evidence="1" type="ORF">ENU78_08540</name>
</gene>
<accession>A0A7V3ZK65</accession>
<dbReference type="EMBL" id="DTDV01000022">
    <property type="protein sequence ID" value="HGK24451.1"/>
    <property type="molecule type" value="Genomic_DNA"/>
</dbReference>
<name>A0A7V3ZK65_DICTH</name>
<organism evidence="1">
    <name type="scientific">Dictyoglomus thermophilum</name>
    <dbReference type="NCBI Taxonomy" id="14"/>
    <lineage>
        <taxon>Bacteria</taxon>
        <taxon>Pseudomonadati</taxon>
        <taxon>Dictyoglomota</taxon>
        <taxon>Dictyoglomia</taxon>
        <taxon>Dictyoglomales</taxon>
        <taxon>Dictyoglomaceae</taxon>
        <taxon>Dictyoglomus</taxon>
    </lineage>
</organism>
<dbReference type="AlphaFoldDB" id="A0A7V3ZK65"/>
<proteinExistence type="predicted"/>